<dbReference type="GO" id="GO:0005634">
    <property type="term" value="C:nucleus"/>
    <property type="evidence" value="ECO:0007669"/>
    <property type="project" value="TreeGrafter"/>
</dbReference>
<dbReference type="GO" id="GO:0043248">
    <property type="term" value="P:proteasome assembly"/>
    <property type="evidence" value="ECO:0007669"/>
    <property type="project" value="TreeGrafter"/>
</dbReference>
<dbReference type="GO" id="GO:0005829">
    <property type="term" value="C:cytosol"/>
    <property type="evidence" value="ECO:0007669"/>
    <property type="project" value="TreeGrafter"/>
</dbReference>
<protein>
    <recommendedName>
        <fullName evidence="1">Proteasome assembly chaperone 2</fullName>
    </recommendedName>
</protein>
<dbReference type="PANTHER" id="PTHR12970:SF1">
    <property type="entry name" value="PROTEASOME ASSEMBLY CHAPERONE 2"/>
    <property type="match status" value="1"/>
</dbReference>
<dbReference type="PANTHER" id="PTHR12970">
    <property type="entry name" value="PROTEASOME ASSEMBLY CHAPERONE 2"/>
    <property type="match status" value="1"/>
</dbReference>
<evidence type="ECO:0000256" key="3">
    <source>
        <dbReference type="ARBA" id="ARBA00025745"/>
    </source>
</evidence>
<dbReference type="AlphaFoldDB" id="A0A4P9XTG8"/>
<dbReference type="Proteomes" id="UP000271241">
    <property type="component" value="Unassembled WGS sequence"/>
</dbReference>
<dbReference type="InterPro" id="IPR038389">
    <property type="entry name" value="PSMG2_sf"/>
</dbReference>
<sequence length="110" mass="11521">MNTFTPTAKGSPSFKEAWLVIPTVSTGGVSQLAVDLIISTLQLKRVGYLNDPNVLPVACVDPCGTGEKGIATALEGAQTDGFGAAVDAHPLTAISLRMPQFFSQRMQASQ</sequence>
<evidence type="ECO:0000313" key="5">
    <source>
        <dbReference type="Proteomes" id="UP000271241"/>
    </source>
</evidence>
<dbReference type="InterPro" id="IPR016562">
    <property type="entry name" value="Proteasome_assmbl_chp_2_euk"/>
</dbReference>
<keyword evidence="2" id="KW-0143">Chaperone</keyword>
<accession>A0A4P9XTG8</accession>
<organism evidence="4 5">
    <name type="scientific">Thamnocephalis sphaerospora</name>
    <dbReference type="NCBI Taxonomy" id="78915"/>
    <lineage>
        <taxon>Eukaryota</taxon>
        <taxon>Fungi</taxon>
        <taxon>Fungi incertae sedis</taxon>
        <taxon>Zoopagomycota</taxon>
        <taxon>Zoopagomycotina</taxon>
        <taxon>Zoopagomycetes</taxon>
        <taxon>Zoopagales</taxon>
        <taxon>Sigmoideomycetaceae</taxon>
        <taxon>Thamnocephalis</taxon>
    </lineage>
</organism>
<dbReference type="OrthoDB" id="10260712at2759"/>
<dbReference type="Pfam" id="PF09754">
    <property type="entry name" value="PAC2"/>
    <property type="match status" value="1"/>
</dbReference>
<proteinExistence type="inferred from homology"/>
<evidence type="ECO:0000313" key="4">
    <source>
        <dbReference type="EMBL" id="RKP09457.1"/>
    </source>
</evidence>
<evidence type="ECO:0000256" key="2">
    <source>
        <dbReference type="ARBA" id="ARBA00023186"/>
    </source>
</evidence>
<comment type="similarity">
    <text evidence="3">Belongs to the PSMG2 family.</text>
</comment>
<dbReference type="EMBL" id="KZ992513">
    <property type="protein sequence ID" value="RKP09457.1"/>
    <property type="molecule type" value="Genomic_DNA"/>
</dbReference>
<evidence type="ECO:0000256" key="1">
    <source>
        <dbReference type="ARBA" id="ARBA00019186"/>
    </source>
</evidence>
<dbReference type="Gene3D" id="3.40.50.10900">
    <property type="entry name" value="PAC-like subunit"/>
    <property type="match status" value="1"/>
</dbReference>
<name>A0A4P9XTG8_9FUNG</name>
<reference evidence="5" key="1">
    <citation type="journal article" date="2018" name="Nat. Microbiol.">
        <title>Leveraging single-cell genomics to expand the fungal tree of life.</title>
        <authorList>
            <person name="Ahrendt S.R."/>
            <person name="Quandt C.A."/>
            <person name="Ciobanu D."/>
            <person name="Clum A."/>
            <person name="Salamov A."/>
            <person name="Andreopoulos B."/>
            <person name="Cheng J.F."/>
            <person name="Woyke T."/>
            <person name="Pelin A."/>
            <person name="Henrissat B."/>
            <person name="Reynolds N.K."/>
            <person name="Benny G.L."/>
            <person name="Smith M.E."/>
            <person name="James T.Y."/>
            <person name="Grigoriev I.V."/>
        </authorList>
    </citation>
    <scope>NUCLEOTIDE SEQUENCE [LARGE SCALE GENOMIC DNA]</scope>
    <source>
        <strain evidence="5">RSA 1356</strain>
    </source>
</reference>
<gene>
    <name evidence="4" type="ORF">THASP1DRAFT_28769</name>
</gene>
<keyword evidence="5" id="KW-1185">Reference proteome</keyword>
<dbReference type="InterPro" id="IPR019151">
    <property type="entry name" value="Proteasome_assmbl_chaperone_2"/>
</dbReference>
<dbReference type="STRING" id="78915.A0A4P9XTG8"/>